<comment type="similarity">
    <text evidence="1">Belongs to the transferase hexapeptide repeat family.</text>
</comment>
<dbReference type="EC" id="2.3.1.28" evidence="2"/>
<evidence type="ECO:0000313" key="9">
    <source>
        <dbReference type="Proteomes" id="UP000034228"/>
    </source>
</evidence>
<keyword evidence="4" id="KW-0808">Transferase</keyword>
<evidence type="ECO:0000256" key="2">
    <source>
        <dbReference type="ARBA" id="ARBA00013235"/>
    </source>
</evidence>
<evidence type="ECO:0000256" key="4">
    <source>
        <dbReference type="ARBA" id="ARBA00022679"/>
    </source>
</evidence>
<dbReference type="GO" id="GO:0008811">
    <property type="term" value="F:chloramphenicol O-acetyltransferase activity"/>
    <property type="evidence" value="ECO:0007669"/>
    <property type="project" value="UniProtKB-EC"/>
</dbReference>
<evidence type="ECO:0000256" key="3">
    <source>
        <dbReference type="ARBA" id="ARBA00020291"/>
    </source>
</evidence>
<evidence type="ECO:0000256" key="1">
    <source>
        <dbReference type="ARBA" id="ARBA00007274"/>
    </source>
</evidence>
<dbReference type="Proteomes" id="UP000034228">
    <property type="component" value="Unassembled WGS sequence"/>
</dbReference>
<accession>A0A0M2VBL0</accession>
<dbReference type="InterPro" id="IPR001451">
    <property type="entry name" value="Hexapep"/>
</dbReference>
<name>A0A0M2VBL0_9GAMM</name>
<dbReference type="RefSeq" id="WP_046556233.1">
    <property type="nucleotide sequence ID" value="NZ_LAHO01000002.1"/>
</dbReference>
<reference evidence="8 9" key="1">
    <citation type="submission" date="2015-03" db="EMBL/GenBank/DDBJ databases">
        <title>Draft genome sequences of two protease-producing strains of Arsukibacterium isolated from two cold and alkaline environments.</title>
        <authorList>
            <person name="Lylloff J.E."/>
            <person name="Skov L.B."/>
            <person name="Jepsen M."/>
            <person name="Hallin P.F."/>
            <person name="Sorensen S.J."/>
            <person name="Stougaard P."/>
            <person name="Glaring M.A."/>
        </authorList>
    </citation>
    <scope>NUCLEOTIDE SEQUENCE [LARGE SCALE GENOMIC DNA]</scope>
    <source>
        <strain evidence="8 9">GCM72</strain>
    </source>
</reference>
<gene>
    <name evidence="8" type="ORF">WG68_03380</name>
</gene>
<keyword evidence="9" id="KW-1185">Reference proteome</keyword>
<dbReference type="EMBL" id="LAHO01000002">
    <property type="protein sequence ID" value="KKO46985.1"/>
    <property type="molecule type" value="Genomic_DNA"/>
</dbReference>
<dbReference type="STRING" id="336831.WG68_03380"/>
<comment type="caution">
    <text evidence="8">The sequence shown here is derived from an EMBL/GenBank/DDBJ whole genome shotgun (WGS) entry which is preliminary data.</text>
</comment>
<dbReference type="Gene3D" id="2.160.10.10">
    <property type="entry name" value="Hexapeptide repeat proteins"/>
    <property type="match status" value="1"/>
</dbReference>
<dbReference type="PANTHER" id="PTHR43300">
    <property type="entry name" value="ACETYLTRANSFERASE"/>
    <property type="match status" value="1"/>
</dbReference>
<dbReference type="Pfam" id="PF00132">
    <property type="entry name" value="Hexapep"/>
    <property type="match status" value="1"/>
</dbReference>
<dbReference type="SUPFAM" id="SSF51161">
    <property type="entry name" value="Trimeric LpxA-like enzymes"/>
    <property type="match status" value="1"/>
</dbReference>
<keyword evidence="5" id="KW-0046">Antibiotic resistance</keyword>
<dbReference type="AlphaFoldDB" id="A0A0M2VBL0"/>
<dbReference type="OrthoDB" id="9815592at2"/>
<dbReference type="InterPro" id="IPR050179">
    <property type="entry name" value="Trans_hexapeptide_repeat"/>
</dbReference>
<organism evidence="8 9">
    <name type="scientific">Arsukibacterium ikkense</name>
    <dbReference type="NCBI Taxonomy" id="336831"/>
    <lineage>
        <taxon>Bacteria</taxon>
        <taxon>Pseudomonadati</taxon>
        <taxon>Pseudomonadota</taxon>
        <taxon>Gammaproteobacteria</taxon>
        <taxon>Chromatiales</taxon>
        <taxon>Chromatiaceae</taxon>
        <taxon>Arsukibacterium</taxon>
    </lineage>
</organism>
<comment type="catalytic activity">
    <reaction evidence="7">
        <text>chloramphenicol + acetyl-CoA = chloramphenicol 3-acetate + CoA</text>
        <dbReference type="Rhea" id="RHEA:18421"/>
        <dbReference type="ChEBI" id="CHEBI:16730"/>
        <dbReference type="ChEBI" id="CHEBI:17698"/>
        <dbReference type="ChEBI" id="CHEBI:57287"/>
        <dbReference type="ChEBI" id="CHEBI:57288"/>
        <dbReference type="EC" id="2.3.1.28"/>
    </reaction>
</comment>
<keyword evidence="6" id="KW-0012">Acyltransferase</keyword>
<proteinExistence type="inferred from homology"/>
<dbReference type="InterPro" id="IPR011004">
    <property type="entry name" value="Trimer_LpxA-like_sf"/>
</dbReference>
<evidence type="ECO:0000256" key="7">
    <source>
        <dbReference type="ARBA" id="ARBA00047633"/>
    </source>
</evidence>
<protein>
    <recommendedName>
        <fullName evidence="3">Chloramphenicol acetyltransferase</fullName>
        <ecNumber evidence="2">2.3.1.28</ecNumber>
    </recommendedName>
</protein>
<evidence type="ECO:0000256" key="6">
    <source>
        <dbReference type="ARBA" id="ARBA00023315"/>
    </source>
</evidence>
<evidence type="ECO:0000313" key="8">
    <source>
        <dbReference type="EMBL" id="KKO46985.1"/>
    </source>
</evidence>
<dbReference type="PANTHER" id="PTHR43300:SF12">
    <property type="entry name" value="CHLORAMPHENICOL ACETYLTRANSFERASE"/>
    <property type="match status" value="1"/>
</dbReference>
<sequence>MAYLTSEQLSASGFKSVGANVKISDKAAIYNPEQISIGNNSRIDDFCIVSGSVTIGDYCHITPMCLLAGGTPGITLEDFCTLAYSVKVFAQSDDYSGQSMVNSLIPKKFKNEFLAPVTLSRQTIIGAGAIILPGVAVAEGCSVGAMSLVTQSTQPWGIYVGIPAKRLKDRKRDLLKLEQQFLNEQKDDSI</sequence>
<dbReference type="GO" id="GO:0046677">
    <property type="term" value="P:response to antibiotic"/>
    <property type="evidence" value="ECO:0007669"/>
    <property type="project" value="UniProtKB-KW"/>
</dbReference>
<evidence type="ECO:0000256" key="5">
    <source>
        <dbReference type="ARBA" id="ARBA00023251"/>
    </source>
</evidence>